<sequence length="94" mass="10230">MTSTESSRHDMATISDFTEAEFVGFIKKIRVVNQGGTDEALGELLERFSQLTGHPDGYDLIFHPESGADNSAEGITQTVKAWRAANGLPGFKEV</sequence>
<name>A0ABY0NPY7_9PSED</name>
<dbReference type="CDD" id="cd16363">
    <property type="entry name" value="Col_Im_like"/>
    <property type="match status" value="1"/>
</dbReference>
<proteinExistence type="inferred from homology"/>
<protein>
    <submittedName>
        <fullName evidence="3">Colicin immunity protein / pyocin immunity protein</fullName>
    </submittedName>
</protein>
<dbReference type="PRINTS" id="PR01299">
    <property type="entry name" value="PYOCIN"/>
</dbReference>
<comment type="similarity">
    <text evidence="1">Belongs to the colicins ColE2/ColE8/ColE9 and pyocins S1/S2 family.</text>
</comment>
<gene>
    <name evidence="3" type="ORF">SAMN05216591_4346</name>
</gene>
<evidence type="ECO:0000313" key="3">
    <source>
        <dbReference type="EMBL" id="SDF91364.1"/>
    </source>
</evidence>
<keyword evidence="2" id="KW-0079">Bacteriocin immunity</keyword>
<dbReference type="Gene3D" id="1.10.1200.20">
    <property type="entry name" value="Colicin E immunity protein"/>
    <property type="match status" value="1"/>
</dbReference>
<dbReference type="InterPro" id="IPR000290">
    <property type="entry name" value="Colicin_pyocin"/>
</dbReference>
<evidence type="ECO:0000256" key="1">
    <source>
        <dbReference type="ARBA" id="ARBA00009346"/>
    </source>
</evidence>
<dbReference type="InterPro" id="IPR035900">
    <property type="entry name" value="Colicin_E_sf"/>
</dbReference>
<organism evidence="3 4">
    <name type="scientific">Pseudomonas extremaustralis</name>
    <dbReference type="NCBI Taxonomy" id="359110"/>
    <lineage>
        <taxon>Bacteria</taxon>
        <taxon>Pseudomonadati</taxon>
        <taxon>Pseudomonadota</taxon>
        <taxon>Gammaproteobacteria</taxon>
        <taxon>Pseudomonadales</taxon>
        <taxon>Pseudomonadaceae</taxon>
        <taxon>Pseudomonas</taxon>
    </lineage>
</organism>
<dbReference type="EMBL" id="LT629689">
    <property type="protein sequence ID" value="SDF91364.1"/>
    <property type="molecule type" value="Genomic_DNA"/>
</dbReference>
<keyword evidence="4" id="KW-1185">Reference proteome</keyword>
<dbReference type="Pfam" id="PF01320">
    <property type="entry name" value="Colicin_Pyocin"/>
    <property type="match status" value="1"/>
</dbReference>
<evidence type="ECO:0000313" key="4">
    <source>
        <dbReference type="Proteomes" id="UP000182858"/>
    </source>
</evidence>
<evidence type="ECO:0000256" key="2">
    <source>
        <dbReference type="ARBA" id="ARBA00023025"/>
    </source>
</evidence>
<dbReference type="SUPFAM" id="SSF47345">
    <property type="entry name" value="Colicin E immunity proteins"/>
    <property type="match status" value="1"/>
</dbReference>
<reference evidence="3 4" key="1">
    <citation type="submission" date="2016-10" db="EMBL/GenBank/DDBJ databases">
        <authorList>
            <person name="Varghese N."/>
            <person name="Submissions S."/>
        </authorList>
    </citation>
    <scope>NUCLEOTIDE SEQUENCE [LARGE SCALE GENOMIC DNA]</scope>
    <source>
        <strain evidence="3 4">DSM 17835</strain>
    </source>
</reference>
<accession>A0ABY0NPY7</accession>
<dbReference type="Proteomes" id="UP000182858">
    <property type="component" value="Chromosome I"/>
</dbReference>